<evidence type="ECO:0000313" key="1">
    <source>
        <dbReference type="EMBL" id="RHZ80599.1"/>
    </source>
</evidence>
<evidence type="ECO:0000313" key="2">
    <source>
        <dbReference type="Proteomes" id="UP000266861"/>
    </source>
</evidence>
<gene>
    <name evidence="1" type="ORF">Glove_134g65</name>
</gene>
<dbReference type="AlphaFoldDB" id="A0A397IX64"/>
<comment type="caution">
    <text evidence="1">The sequence shown here is derived from an EMBL/GenBank/DDBJ whole genome shotgun (WGS) entry which is preliminary data.</text>
</comment>
<keyword evidence="2" id="KW-1185">Reference proteome</keyword>
<dbReference type="EMBL" id="PQFF01000125">
    <property type="protein sequence ID" value="RHZ80599.1"/>
    <property type="molecule type" value="Genomic_DNA"/>
</dbReference>
<organism evidence="1 2">
    <name type="scientific">Diversispora epigaea</name>
    <dbReference type="NCBI Taxonomy" id="1348612"/>
    <lineage>
        <taxon>Eukaryota</taxon>
        <taxon>Fungi</taxon>
        <taxon>Fungi incertae sedis</taxon>
        <taxon>Mucoromycota</taxon>
        <taxon>Glomeromycotina</taxon>
        <taxon>Glomeromycetes</taxon>
        <taxon>Diversisporales</taxon>
        <taxon>Diversisporaceae</taxon>
        <taxon>Diversispora</taxon>
    </lineage>
</organism>
<name>A0A397IX64_9GLOM</name>
<dbReference type="Proteomes" id="UP000266861">
    <property type="component" value="Unassembled WGS sequence"/>
</dbReference>
<protein>
    <submittedName>
        <fullName evidence="1">Uncharacterized protein</fullName>
    </submittedName>
</protein>
<proteinExistence type="predicted"/>
<reference evidence="1 2" key="1">
    <citation type="submission" date="2018-08" db="EMBL/GenBank/DDBJ databases">
        <title>Genome and evolution of the arbuscular mycorrhizal fungus Diversispora epigaea (formerly Glomus versiforme) and its bacterial endosymbionts.</title>
        <authorList>
            <person name="Sun X."/>
            <person name="Fei Z."/>
            <person name="Harrison M."/>
        </authorList>
    </citation>
    <scope>NUCLEOTIDE SEQUENCE [LARGE SCALE GENOMIC DNA]</scope>
    <source>
        <strain evidence="1 2">IT104</strain>
    </source>
</reference>
<sequence length="51" mass="6218">MVSLDNTECNHRWYQPCYSSKDNFDNEQMETIDKFNRNAQLNADEFWKVIK</sequence>
<accession>A0A397IX64</accession>